<dbReference type="RefSeq" id="WP_209773223.1">
    <property type="nucleotide sequence ID" value="NZ_JAGINP010000039.1"/>
</dbReference>
<dbReference type="PANTHER" id="PTHR46663">
    <property type="entry name" value="DIGUANYLATE CYCLASE DGCT-RELATED"/>
    <property type="match status" value="1"/>
</dbReference>
<evidence type="ECO:0000259" key="2">
    <source>
        <dbReference type="PROSITE" id="PS50887"/>
    </source>
</evidence>
<sequence length="550" mass="58619">MAVMRMGLRGTVAVTSGALVIVMAGLMAHTTGDQARRQLEEEIGRSLSEAAYQMADKLDADMAARAQQIGVLARIDALQNWGAAQKVVDELKAKDQTVAWVGVTDRSGKVVAASEGILLGADASSRPVYLEGRKGPFAGDVHDAVMLAKLLPNPSGEPMKFVDIAAPIQDAAGALVGVLGAHFSWAWACQAERSFRQAMHGRLDLETFVVAKDATILLGPEGSLGQALDLPSVRSARVDRSGWAAETWPDGKPYLTGYAFGSGHGDYPGLGWTVLVRQPLDIAYAPADSLQRGILMRGTLFAVCLSALSWFAAVWITGPLRSIATAAKRLRAGEVGVEMPEVGGVAEVEDLSRSLRDLIAALTDSRKALVQMEDAAHQDRLTALPNRRFLERYAEALARRPGKPPFAVMYLDLDGFKPVNDTMGHQAGDLVLRQVAARLASCVRGEDVVSRLGGDEFVAVVVPVPGKKPPNLKEIAERLIAAVNEPIVISGRTVRVGCSIGMAIWPNHGACLHDVLGHADQALYAAKHAGKNQMADYGELLQAGEAMIHA</sequence>
<name>A0ABS4SWX1_9PROT</name>
<feature type="domain" description="HAMP" evidence="1">
    <location>
        <begin position="314"/>
        <end position="367"/>
    </location>
</feature>
<dbReference type="Gene3D" id="6.10.340.10">
    <property type="match status" value="1"/>
</dbReference>
<dbReference type="PANTHER" id="PTHR46663:SF2">
    <property type="entry name" value="GGDEF DOMAIN-CONTAINING PROTEIN"/>
    <property type="match status" value="1"/>
</dbReference>
<dbReference type="Gene3D" id="3.30.70.270">
    <property type="match status" value="1"/>
</dbReference>
<reference evidence="3 4" key="1">
    <citation type="submission" date="2021-03" db="EMBL/GenBank/DDBJ databases">
        <title>Genomic Encyclopedia of Type Strains, Phase III (KMG-III): the genomes of soil and plant-associated and newly described type strains.</title>
        <authorList>
            <person name="Whitman W."/>
        </authorList>
    </citation>
    <scope>NUCLEOTIDE SEQUENCE [LARGE SCALE GENOMIC DNA]</scope>
    <source>
        <strain evidence="3 4">IMMIB AFH-6</strain>
    </source>
</reference>
<dbReference type="CDD" id="cd01949">
    <property type="entry name" value="GGDEF"/>
    <property type="match status" value="1"/>
</dbReference>
<comment type="caution">
    <text evidence="3">The sequence shown here is derived from an EMBL/GenBank/DDBJ whole genome shotgun (WGS) entry which is preliminary data.</text>
</comment>
<dbReference type="SMART" id="SM00267">
    <property type="entry name" value="GGDEF"/>
    <property type="match status" value="1"/>
</dbReference>
<dbReference type="Pfam" id="PF00990">
    <property type="entry name" value="GGDEF"/>
    <property type="match status" value="1"/>
</dbReference>
<evidence type="ECO:0000313" key="4">
    <source>
        <dbReference type="Proteomes" id="UP000781958"/>
    </source>
</evidence>
<keyword evidence="4" id="KW-1185">Reference proteome</keyword>
<proteinExistence type="predicted"/>
<dbReference type="SUPFAM" id="SSF158472">
    <property type="entry name" value="HAMP domain-like"/>
    <property type="match status" value="1"/>
</dbReference>
<dbReference type="InterPro" id="IPR003660">
    <property type="entry name" value="HAMP_dom"/>
</dbReference>
<dbReference type="InterPro" id="IPR043128">
    <property type="entry name" value="Rev_trsase/Diguanyl_cyclase"/>
</dbReference>
<dbReference type="SUPFAM" id="SSF55073">
    <property type="entry name" value="Nucleotide cyclase"/>
    <property type="match status" value="1"/>
</dbReference>
<gene>
    <name evidence="3" type="ORF">J2851_006877</name>
</gene>
<dbReference type="SMART" id="SM00304">
    <property type="entry name" value="HAMP"/>
    <property type="match status" value="1"/>
</dbReference>
<dbReference type="InterPro" id="IPR000160">
    <property type="entry name" value="GGDEF_dom"/>
</dbReference>
<accession>A0ABS4SWX1</accession>
<dbReference type="InterPro" id="IPR029787">
    <property type="entry name" value="Nucleotide_cyclase"/>
</dbReference>
<evidence type="ECO:0000259" key="1">
    <source>
        <dbReference type="PROSITE" id="PS50885"/>
    </source>
</evidence>
<dbReference type="NCBIfam" id="TIGR00254">
    <property type="entry name" value="GGDEF"/>
    <property type="match status" value="1"/>
</dbReference>
<dbReference type="Proteomes" id="UP000781958">
    <property type="component" value="Unassembled WGS sequence"/>
</dbReference>
<evidence type="ECO:0000313" key="3">
    <source>
        <dbReference type="EMBL" id="MBP2297058.1"/>
    </source>
</evidence>
<dbReference type="Pfam" id="PF00672">
    <property type="entry name" value="HAMP"/>
    <property type="match status" value="1"/>
</dbReference>
<dbReference type="PROSITE" id="PS50885">
    <property type="entry name" value="HAMP"/>
    <property type="match status" value="1"/>
</dbReference>
<dbReference type="InterPro" id="IPR052163">
    <property type="entry name" value="DGC-Regulatory_Protein"/>
</dbReference>
<organism evidence="3 4">
    <name type="scientific">Azospirillum rugosum</name>
    <dbReference type="NCBI Taxonomy" id="416170"/>
    <lineage>
        <taxon>Bacteria</taxon>
        <taxon>Pseudomonadati</taxon>
        <taxon>Pseudomonadota</taxon>
        <taxon>Alphaproteobacteria</taxon>
        <taxon>Rhodospirillales</taxon>
        <taxon>Azospirillaceae</taxon>
        <taxon>Azospirillum</taxon>
    </lineage>
</organism>
<dbReference type="PROSITE" id="PS50887">
    <property type="entry name" value="GGDEF"/>
    <property type="match status" value="1"/>
</dbReference>
<dbReference type="EMBL" id="JAGINP010000039">
    <property type="protein sequence ID" value="MBP2297058.1"/>
    <property type="molecule type" value="Genomic_DNA"/>
</dbReference>
<protein>
    <submittedName>
        <fullName evidence="3">Diguanylate cyclase (GGDEF)-like protein</fullName>
    </submittedName>
</protein>
<feature type="domain" description="GGDEF" evidence="2">
    <location>
        <begin position="404"/>
        <end position="539"/>
    </location>
</feature>
<dbReference type="Gene3D" id="3.30.450.20">
    <property type="entry name" value="PAS domain"/>
    <property type="match status" value="1"/>
</dbReference>